<evidence type="ECO:0000259" key="1">
    <source>
        <dbReference type="Pfam" id="PF01979"/>
    </source>
</evidence>
<dbReference type="InterPro" id="IPR011659">
    <property type="entry name" value="WD40"/>
</dbReference>
<dbReference type="SUPFAM" id="SSF82171">
    <property type="entry name" value="DPP6 N-terminal domain-like"/>
    <property type="match status" value="1"/>
</dbReference>
<dbReference type="PANTHER" id="PTHR43135:SF3">
    <property type="entry name" value="ALPHA-D-RIBOSE 1-METHYLPHOSPHONATE 5-TRIPHOSPHATE DIPHOSPHATASE"/>
    <property type="match status" value="1"/>
</dbReference>
<protein>
    <recommendedName>
        <fullName evidence="1">Amidohydrolase-related domain-containing protein</fullName>
    </recommendedName>
</protein>
<dbReference type="GO" id="GO:0016810">
    <property type="term" value="F:hydrolase activity, acting on carbon-nitrogen (but not peptide) bonds"/>
    <property type="evidence" value="ECO:0007669"/>
    <property type="project" value="InterPro"/>
</dbReference>
<dbReference type="SUPFAM" id="SSF51338">
    <property type="entry name" value="Composite domain of metallo-dependent hydrolases"/>
    <property type="match status" value="1"/>
</dbReference>
<keyword evidence="3" id="KW-1185">Reference proteome</keyword>
<dbReference type="EMBL" id="KV417485">
    <property type="protein sequence ID" value="KZP32620.1"/>
    <property type="molecule type" value="Genomic_DNA"/>
</dbReference>
<dbReference type="STRING" id="436010.A0A166VDQ1"/>
<feature type="domain" description="Amidohydrolase-related" evidence="1">
    <location>
        <begin position="1193"/>
        <end position="1242"/>
    </location>
</feature>
<dbReference type="Gene3D" id="2.30.40.10">
    <property type="entry name" value="Urease, subunit C, domain 1"/>
    <property type="match status" value="1"/>
</dbReference>
<dbReference type="InterPro" id="IPR032466">
    <property type="entry name" value="Metal_Hydrolase"/>
</dbReference>
<dbReference type="OrthoDB" id="194468at2759"/>
<organism evidence="2 3">
    <name type="scientific">Athelia psychrophila</name>
    <dbReference type="NCBI Taxonomy" id="1759441"/>
    <lineage>
        <taxon>Eukaryota</taxon>
        <taxon>Fungi</taxon>
        <taxon>Dikarya</taxon>
        <taxon>Basidiomycota</taxon>
        <taxon>Agaricomycotina</taxon>
        <taxon>Agaricomycetes</taxon>
        <taxon>Agaricomycetidae</taxon>
        <taxon>Atheliales</taxon>
        <taxon>Atheliaceae</taxon>
        <taxon>Athelia</taxon>
    </lineage>
</organism>
<dbReference type="PANTHER" id="PTHR43135">
    <property type="entry name" value="ALPHA-D-RIBOSE 1-METHYLPHOSPHONATE 5-TRIPHOSPHATE DIPHOSPHATASE"/>
    <property type="match status" value="1"/>
</dbReference>
<evidence type="ECO:0000313" key="3">
    <source>
        <dbReference type="Proteomes" id="UP000076532"/>
    </source>
</evidence>
<sequence length="1289" mass="140999">MGPQHEKFTYANSPLPEPISASRRGNLHPIASRLIQLILCAATAGTLYLQLLPALRGERTIARTPTPTLVSEAAEEWEDNIWPIRPPTPWDISTDFPFPRKLEYDVQEGTWLRLDVHPKTGDIVFDMAGDIYCLPASAYNGSSSAPTRAVPVLLGVPHDSDPHFSPDGESFVFRSDAELGVENIWVKAWTSCEDMDLRPATARGELQDALVVKAHEDALLAGGMRETTERRRRRLLTEGRFKAQRVTNETYRWVSDARFHPSGSKVIATKWYSTDRSLAAGEGWEYPIPGAGTTVTVGSGQRIVERTLPDGWGADQYGDQQIGPEQLIWHGEDALIYAMNVADTDGQFEYSKDVHKGIYAIYSRNLTTGETERLVSASPGGASRPELSRDGKTLAYVTRVRDKSVLVLKDLASGTIRHAWAGLTYDLSSVFAPMGTYPSFAFTPSDDNIIIWAAGQIYAVPLSVNAHGERVASSVPPTPVRFTAHIEKQLAETRRSKTDLLSVETADTQRVYAFKELRADEAGAKVVFQAAGVTYVQETGQGASAPAAQQVPVRHADHAYYSPSFVPGTHGELVLHARWSDANFSTFELANITAGVAYELEGLPLGRYYAPVLCGCAGRQRRIAFVRTGGDLLTGNVVATAGAGLYIGAVTIPEDWSTSSSTGTIKIHDVKFVPSDELDADAAPRLRFVDGNKKLLVEQARKAFVIDLGAVPDEHGKYEHTTLASGRMSQELTVAYGDAGDTPWLAFEDFYQVYVTEGESLEEDEEVWSKPGNATKGLARVSWDGGHDLVWSSDGNKLFWLLGPYLHSLEVSRLHKCANAIEEDSSTFGIACVKTLLEYQEVFVQHSTDISRLRGQAFSAAQDNQNADSLVVTNARVLTMEVDGRHELITDGVLVSKSGVIVAIGSARDVAIPDGSTVIDAQGGYLTPGFIDVHAHWGGMGTMYPAKSWEQETFLAYGITTLHNPSSDNVGGFVERSRVESGQLNGPRIFHTGEIIYGAGAPGYHQDIHDMDEARSALTRIKVEGGPASFSYKNYNLPSRASRQRLLLAARNLSMLCFPEGGMNYDWDLTYIADGMTTVEHFLPMPILYDDVSTLFVRSGTGSTPTHIVNYGGAWGEQLVWATEDIPNDEKLRRFTRHDTLETLSESFSRPFNSYALFNTSQTVANMVHMGLLAHIGAHGEPPLGLNYHAEMAFTQQGGLSNYETLQAATSSAAITLGLYDSIGSLSPGKLADFLIFAPGVDLLHGDINGTRALRYVTRGGRMWEADSMTEVWPLEGRKQMPMPPINAD</sequence>
<accession>A0A166VDQ1</accession>
<dbReference type="SUPFAM" id="SSF51556">
    <property type="entry name" value="Metallo-dependent hydrolases"/>
    <property type="match status" value="1"/>
</dbReference>
<gene>
    <name evidence="2" type="ORF">FIBSPDRAFT_722570</name>
</gene>
<name>A0A166VDQ1_9AGAM</name>
<dbReference type="Gene3D" id="3.40.50.10910">
    <property type="entry name" value="Amidohydrolase"/>
    <property type="match status" value="1"/>
</dbReference>
<dbReference type="Gene3D" id="2.120.10.30">
    <property type="entry name" value="TolB, C-terminal domain"/>
    <property type="match status" value="1"/>
</dbReference>
<evidence type="ECO:0000313" key="2">
    <source>
        <dbReference type="EMBL" id="KZP32620.1"/>
    </source>
</evidence>
<dbReference type="InterPro" id="IPR011042">
    <property type="entry name" value="6-blade_b-propeller_TolB-like"/>
</dbReference>
<reference evidence="2 3" key="1">
    <citation type="journal article" date="2016" name="Mol. Biol. Evol.">
        <title>Comparative Genomics of Early-Diverging Mushroom-Forming Fungi Provides Insights into the Origins of Lignocellulose Decay Capabilities.</title>
        <authorList>
            <person name="Nagy L.G."/>
            <person name="Riley R."/>
            <person name="Tritt A."/>
            <person name="Adam C."/>
            <person name="Daum C."/>
            <person name="Floudas D."/>
            <person name="Sun H."/>
            <person name="Yadav J.S."/>
            <person name="Pangilinan J."/>
            <person name="Larsson K.H."/>
            <person name="Matsuura K."/>
            <person name="Barry K."/>
            <person name="Labutti K."/>
            <person name="Kuo R."/>
            <person name="Ohm R.A."/>
            <person name="Bhattacharya S.S."/>
            <person name="Shirouzu T."/>
            <person name="Yoshinaga Y."/>
            <person name="Martin F.M."/>
            <person name="Grigoriev I.V."/>
            <person name="Hibbett D.S."/>
        </authorList>
    </citation>
    <scope>NUCLEOTIDE SEQUENCE [LARGE SCALE GENOMIC DNA]</scope>
    <source>
        <strain evidence="2 3">CBS 109695</strain>
    </source>
</reference>
<dbReference type="InterPro" id="IPR051781">
    <property type="entry name" value="Metallo-dep_Hydrolase"/>
</dbReference>
<dbReference type="Gene3D" id="3.30.110.90">
    <property type="entry name" value="Amidohydrolase"/>
    <property type="match status" value="1"/>
</dbReference>
<dbReference type="Pfam" id="PF01979">
    <property type="entry name" value="Amidohydro_1"/>
    <property type="match status" value="1"/>
</dbReference>
<proteinExistence type="predicted"/>
<dbReference type="Gene3D" id="1.20.58.520">
    <property type="entry name" value="Amidohydrolase"/>
    <property type="match status" value="1"/>
</dbReference>
<dbReference type="Pfam" id="PF07676">
    <property type="entry name" value="PD40"/>
    <property type="match status" value="1"/>
</dbReference>
<dbReference type="InterPro" id="IPR011059">
    <property type="entry name" value="Metal-dep_hydrolase_composite"/>
</dbReference>
<dbReference type="Proteomes" id="UP000076532">
    <property type="component" value="Unassembled WGS sequence"/>
</dbReference>
<dbReference type="InterPro" id="IPR006680">
    <property type="entry name" value="Amidohydro-rel"/>
</dbReference>